<comment type="caution">
    <text evidence="1">The sequence shown here is derived from an EMBL/GenBank/DDBJ whole genome shotgun (WGS) entry which is preliminary data.</text>
</comment>
<organism evidence="1 2">
    <name type="scientific">Gigaspora margarita</name>
    <dbReference type="NCBI Taxonomy" id="4874"/>
    <lineage>
        <taxon>Eukaryota</taxon>
        <taxon>Fungi</taxon>
        <taxon>Fungi incertae sedis</taxon>
        <taxon>Mucoromycota</taxon>
        <taxon>Glomeromycotina</taxon>
        <taxon>Glomeromycetes</taxon>
        <taxon>Diversisporales</taxon>
        <taxon>Gigasporaceae</taxon>
        <taxon>Gigaspora</taxon>
    </lineage>
</organism>
<keyword evidence="2" id="KW-1185">Reference proteome</keyword>
<evidence type="ECO:0000313" key="2">
    <source>
        <dbReference type="Proteomes" id="UP000789901"/>
    </source>
</evidence>
<protein>
    <submittedName>
        <fullName evidence="1">29312_t:CDS:1</fullName>
    </submittedName>
</protein>
<proteinExistence type="predicted"/>
<gene>
    <name evidence="1" type="ORF">GMARGA_LOCUS5192</name>
</gene>
<feature type="non-terminal residue" evidence="1">
    <location>
        <position position="1"/>
    </location>
</feature>
<accession>A0ABN7UFK9</accession>
<dbReference type="EMBL" id="CAJVQB010002166">
    <property type="protein sequence ID" value="CAG8564756.1"/>
    <property type="molecule type" value="Genomic_DNA"/>
</dbReference>
<sequence>NEAKDERRYREYWISELMLEEVDSSIEKDLHEKKQIREINTNVSEKERKHIRRCLSIFGKPNIISWHNQGLTRIVYLSIEPRSEKRKMELLNSWNIATENRKLMRITTGCCNREELLRQETTNQVQTKNKRFDREKEGREQLGRRVFGKRKQVDNYRLENTQNKSRRTGDYGHIQQYQKTNQKYHSVIYRENGCSTLLKVAEGILEENVANTISSVCELATNNTDTTEQVQAYSVPETD</sequence>
<reference evidence="1 2" key="1">
    <citation type="submission" date="2021-06" db="EMBL/GenBank/DDBJ databases">
        <authorList>
            <person name="Kallberg Y."/>
            <person name="Tangrot J."/>
            <person name="Rosling A."/>
        </authorList>
    </citation>
    <scope>NUCLEOTIDE SEQUENCE [LARGE SCALE GENOMIC DNA]</scope>
    <source>
        <strain evidence="1 2">120-4 pot B 10/14</strain>
    </source>
</reference>
<dbReference type="Proteomes" id="UP000789901">
    <property type="component" value="Unassembled WGS sequence"/>
</dbReference>
<name>A0ABN7UFK9_GIGMA</name>
<evidence type="ECO:0000313" key="1">
    <source>
        <dbReference type="EMBL" id="CAG8564756.1"/>
    </source>
</evidence>